<dbReference type="HOGENOM" id="CLU_1298455_0_0_9"/>
<evidence type="ECO:0000313" key="2">
    <source>
        <dbReference type="Proteomes" id="UP000012589"/>
    </source>
</evidence>
<reference evidence="1 2" key="1">
    <citation type="journal article" date="2014" name="Genome Announc.">
        <title>Draft genome sequences of the altered schaedler flora, a defined bacterial community from gnotobiotic mice.</title>
        <authorList>
            <person name="Wannemuehler M.J."/>
            <person name="Overstreet A.M."/>
            <person name="Ward D.V."/>
            <person name="Phillips G.J."/>
        </authorList>
    </citation>
    <scope>NUCLEOTIDE SEQUENCE [LARGE SCALE GENOMIC DNA]</scope>
    <source>
        <strain evidence="1 2">ASF492</strain>
    </source>
</reference>
<protein>
    <submittedName>
        <fullName evidence="1">Uncharacterized protein</fullName>
    </submittedName>
</protein>
<dbReference type="OrthoDB" id="1706725at2"/>
<organism evidence="1 2">
    <name type="scientific">Eubacterium plexicaudatum ASF492</name>
    <dbReference type="NCBI Taxonomy" id="1235802"/>
    <lineage>
        <taxon>Bacteria</taxon>
        <taxon>Bacillati</taxon>
        <taxon>Bacillota</taxon>
        <taxon>Clostridia</taxon>
        <taxon>Eubacteriales</taxon>
        <taxon>Eubacteriaceae</taxon>
        <taxon>Eubacterium</taxon>
    </lineage>
</organism>
<dbReference type="STRING" id="1235802.C823_04517"/>
<sequence length="212" mass="24681">MKKTLYFEGAGCVPCNDVENCRIRTAFTNKCGRKIYIEFLSGYKHIRKGNGRIISEPNYLSCDSYYYITDDPEIDDCNKSRLNCEHNQKIEKVKYTKENILAFVNDHCNADFDKIVVLDSLAGYRVFADTNKCNTSDGYNFGDAFNYDAELTRRRREKVEEMKKEFCSLFNQKYDNTSYWIENGELVVKINVSDKVLQESGWTKGRKFVVVC</sequence>
<gene>
    <name evidence="1" type="ORF">C823_04517</name>
</gene>
<dbReference type="eggNOG" id="ENOG5033SJQ">
    <property type="taxonomic scope" value="Bacteria"/>
</dbReference>
<dbReference type="PATRIC" id="fig|1235802.3.peg.4807"/>
<dbReference type="AlphaFoldDB" id="N1ZZQ7"/>
<dbReference type="Proteomes" id="UP000012589">
    <property type="component" value="Unassembled WGS sequence"/>
</dbReference>
<comment type="caution">
    <text evidence="1">The sequence shown here is derived from an EMBL/GenBank/DDBJ whole genome shotgun (WGS) entry which is preliminary data.</text>
</comment>
<keyword evidence="2" id="KW-1185">Reference proteome</keyword>
<proteinExistence type="predicted"/>
<accession>N1ZZQ7</accession>
<name>N1ZZQ7_9FIRM</name>
<evidence type="ECO:0000313" key="1">
    <source>
        <dbReference type="EMBL" id="EMZ21376.1"/>
    </source>
</evidence>
<dbReference type="EMBL" id="AQFT01000133">
    <property type="protein sequence ID" value="EMZ21376.1"/>
    <property type="molecule type" value="Genomic_DNA"/>
</dbReference>